<evidence type="ECO:0000313" key="2">
    <source>
        <dbReference type="EMBL" id="MBB4743419.1"/>
    </source>
</evidence>
<dbReference type="Pfam" id="PF00004">
    <property type="entry name" value="AAA"/>
    <property type="match status" value="1"/>
</dbReference>
<dbReference type="Proteomes" id="UP000546162">
    <property type="component" value="Unassembled WGS sequence"/>
</dbReference>
<evidence type="ECO:0000259" key="1">
    <source>
        <dbReference type="SMART" id="SM00382"/>
    </source>
</evidence>
<organism evidence="2 3">
    <name type="scientific">Actinoplanes octamycinicus</name>
    <dbReference type="NCBI Taxonomy" id="135948"/>
    <lineage>
        <taxon>Bacteria</taxon>
        <taxon>Bacillati</taxon>
        <taxon>Actinomycetota</taxon>
        <taxon>Actinomycetes</taxon>
        <taxon>Micromonosporales</taxon>
        <taxon>Micromonosporaceae</taxon>
        <taxon>Actinoplanes</taxon>
    </lineage>
</organism>
<comment type="caution">
    <text evidence="2">The sequence shown here is derived from an EMBL/GenBank/DDBJ whole genome shotgun (WGS) entry which is preliminary data.</text>
</comment>
<dbReference type="SUPFAM" id="SSF52540">
    <property type="entry name" value="P-loop containing nucleoside triphosphate hydrolases"/>
    <property type="match status" value="1"/>
</dbReference>
<dbReference type="RefSeq" id="WP_185043695.1">
    <property type="nucleotide sequence ID" value="NZ_BAABFG010000005.1"/>
</dbReference>
<dbReference type="GO" id="GO:0016887">
    <property type="term" value="F:ATP hydrolysis activity"/>
    <property type="evidence" value="ECO:0007669"/>
    <property type="project" value="InterPro"/>
</dbReference>
<dbReference type="EMBL" id="JACHNB010000001">
    <property type="protein sequence ID" value="MBB4743419.1"/>
    <property type="molecule type" value="Genomic_DNA"/>
</dbReference>
<proteinExistence type="predicted"/>
<dbReference type="SMART" id="SM00382">
    <property type="entry name" value="AAA"/>
    <property type="match status" value="1"/>
</dbReference>
<dbReference type="AlphaFoldDB" id="A0A7W7MAT3"/>
<sequence>MGREVSYDDAVQLLGGDRDKWVKLLDTLLGAGLLAAVGPFRDLLGWFDAKAELSKVVEKLVTGLIERRSTLSRWERTERLRAAHAVLAVTAYFEALAETKLPVGHRDLELTAAEQRSLGAAGRSVPVPGAAESHEMFRQTLIDHYRQVGDTVGGFLQGLAVWERLSPGERRTVTEALAALPDRAADRFDSLLGRLASEFPEVAFWAGMREHNATRGALAEATTALAGMRAVLDRLAEGRPPDSRRAALSRAYAAALRRPSDDVPTGLRMPSLAEAFLPQLYRSCVVTGSLPLSSENWWDRQPVRDDLLSFLTGHLTSAEAVTAPLLVLGQPGSGKSVLSKLLAGQLPASAFLPVLVPLRDVSASADLQEQIEQAIRAATGERLDWPALSRSSGDALPVVILDGFDELLQATGVSQTDYLSRVTAFQRREMDQDRPVAVIVTSRTSVADRAQPSEGTVAVRLEPFDDHRIAAWLDVWNRANADRFAAGPEAPLDLVTVLRYRHLAEQPLLLLMLALYDAEGNALRDAGTLRPDELYERLLARFARREVDKLGAGLPERERAQLVELHLYRLSVVAFAMFNRGAQWVSGDDLARDLEALPMPAAPSGVAQPAGLRARQSAVEQALDSFYFVHRAGADRDGVRLGTYEFLHATFGEYLVARLLHTIVTEMVNRQRTVTFLTGGKPTDDDLLHALLSWAPLADRRQIVAFLHGMVLVKPAEARAEWTELLVELFRAAPQPREPRGFGGYQPRALTVPSRIAAYTANLLLLALCGEDLTAGRLFRTTDEAAIREWQDMALLWHSQGGASGWSGLLRLVVVKRVGRTGKRDVVLTFDGDPSVIPEVDLAWALGPDEPKHTGVSLTYGNVLRDVGREAHFTCDAINDVQQHALEPLMDPAFGQAGGVIFSAAQRGRPTVLLRDILMLVGPPSEPVAERVRRYRHCLDEAPYFDFVYLDLVLRRIERDRDLTTTDVMDVFVSFQDPGPCRAELVSCLLAHLDPVDGAPLAELLVQILDSHAATGWLEAEVEAAIRLAELGLKYPDVEEYEARLLLDKHADRRPDFIGRIHRIVA</sequence>
<reference evidence="2 3" key="1">
    <citation type="submission" date="2020-08" db="EMBL/GenBank/DDBJ databases">
        <title>Sequencing the genomes of 1000 actinobacteria strains.</title>
        <authorList>
            <person name="Klenk H.-P."/>
        </authorList>
    </citation>
    <scope>NUCLEOTIDE SEQUENCE [LARGE SCALE GENOMIC DNA]</scope>
    <source>
        <strain evidence="2 3">DSM 45809</strain>
    </source>
</reference>
<protein>
    <recommendedName>
        <fullName evidence="1">AAA+ ATPase domain-containing protein</fullName>
    </recommendedName>
</protein>
<dbReference type="Pfam" id="PF22738">
    <property type="entry name" value="NNH7"/>
    <property type="match status" value="1"/>
</dbReference>
<gene>
    <name evidence="2" type="ORF">BJY16_006878</name>
</gene>
<dbReference type="InterPro" id="IPR003959">
    <property type="entry name" value="ATPase_AAA_core"/>
</dbReference>
<dbReference type="InterPro" id="IPR027417">
    <property type="entry name" value="P-loop_NTPase"/>
</dbReference>
<evidence type="ECO:0000313" key="3">
    <source>
        <dbReference type="Proteomes" id="UP000546162"/>
    </source>
</evidence>
<keyword evidence="3" id="KW-1185">Reference proteome</keyword>
<accession>A0A7W7MAT3</accession>
<dbReference type="GO" id="GO:0005524">
    <property type="term" value="F:ATP binding"/>
    <property type="evidence" value="ECO:0007669"/>
    <property type="project" value="InterPro"/>
</dbReference>
<feature type="domain" description="AAA+ ATPase" evidence="1">
    <location>
        <begin position="321"/>
        <end position="474"/>
    </location>
</feature>
<dbReference type="InterPro" id="IPR003593">
    <property type="entry name" value="AAA+_ATPase"/>
</dbReference>
<name>A0A7W7MAT3_9ACTN</name>
<dbReference type="Gene3D" id="3.40.50.300">
    <property type="entry name" value="P-loop containing nucleotide triphosphate hydrolases"/>
    <property type="match status" value="1"/>
</dbReference>
<dbReference type="InterPro" id="IPR054567">
    <property type="entry name" value="NNH7"/>
</dbReference>